<dbReference type="Pfam" id="PF00130">
    <property type="entry name" value="C1_1"/>
    <property type="match status" value="1"/>
</dbReference>
<feature type="compositionally biased region" description="Polar residues" evidence="8">
    <location>
        <begin position="260"/>
        <end position="272"/>
    </location>
</feature>
<keyword evidence="17" id="KW-1185">Reference proteome</keyword>
<dbReference type="PROSITE" id="PS50002">
    <property type="entry name" value="SH3"/>
    <property type="match status" value="1"/>
</dbReference>
<keyword evidence="3" id="KW-0863">Zinc-finger</keyword>
<dbReference type="InterPro" id="IPR000219">
    <property type="entry name" value="DH_dom"/>
</dbReference>
<dbReference type="InterPro" id="IPR036872">
    <property type="entry name" value="CH_dom_sf"/>
</dbReference>
<keyword evidence="2" id="KW-0344">Guanine-nucleotide releasing factor</keyword>
<evidence type="ECO:0000259" key="9">
    <source>
        <dbReference type="PROSITE" id="PS50001"/>
    </source>
</evidence>
<evidence type="ECO:0000256" key="8">
    <source>
        <dbReference type="SAM" id="MobiDB-lite"/>
    </source>
</evidence>
<dbReference type="InterPro" id="IPR015425">
    <property type="entry name" value="FH2_Formin"/>
</dbReference>
<dbReference type="SUPFAM" id="SSF50044">
    <property type="entry name" value="SH3-domain"/>
    <property type="match status" value="1"/>
</dbReference>
<keyword evidence="4 5" id="KW-0727">SH2 domain</keyword>
<dbReference type="SUPFAM" id="SSF48371">
    <property type="entry name" value="ARM repeat"/>
    <property type="match status" value="1"/>
</dbReference>
<evidence type="ECO:0000259" key="11">
    <source>
        <dbReference type="PROSITE" id="PS50010"/>
    </source>
</evidence>
<dbReference type="InterPro" id="IPR014768">
    <property type="entry name" value="GBD/FH3_dom"/>
</dbReference>
<dbReference type="SMART" id="SM00109">
    <property type="entry name" value="C1"/>
    <property type="match status" value="1"/>
</dbReference>
<dbReference type="Gene3D" id="3.30.60.20">
    <property type="match status" value="1"/>
</dbReference>
<dbReference type="InterPro" id="IPR035899">
    <property type="entry name" value="DBL_dom_sf"/>
</dbReference>
<feature type="compositionally biased region" description="Polar residues" evidence="8">
    <location>
        <begin position="772"/>
        <end position="781"/>
    </location>
</feature>
<dbReference type="Pfam" id="PF02181">
    <property type="entry name" value="FH2"/>
    <property type="match status" value="1"/>
</dbReference>
<dbReference type="SUPFAM" id="SSF48065">
    <property type="entry name" value="DBL homology domain (DH-domain)"/>
    <property type="match status" value="1"/>
</dbReference>
<dbReference type="Gene3D" id="1.20.900.10">
    <property type="entry name" value="Dbl homology (DH) domain"/>
    <property type="match status" value="1"/>
</dbReference>
<feature type="region of interest" description="Disordered" evidence="8">
    <location>
        <begin position="1415"/>
        <end position="1452"/>
    </location>
</feature>
<comment type="caution">
    <text evidence="16">The sequence shown here is derived from an EMBL/GenBank/DDBJ whole genome shotgun (WGS) entry which is preliminary data.</text>
</comment>
<keyword evidence="7" id="KW-0175">Coiled coil</keyword>
<dbReference type="InterPro" id="IPR036028">
    <property type="entry name" value="SH3-like_dom_sf"/>
</dbReference>
<evidence type="ECO:0000256" key="4">
    <source>
        <dbReference type="ARBA" id="ARBA00022999"/>
    </source>
</evidence>
<dbReference type="GO" id="GO:0005085">
    <property type="term" value="F:guanyl-nucleotide exchange factor activity"/>
    <property type="evidence" value="ECO:0007669"/>
    <property type="project" value="UniProtKB-KW"/>
</dbReference>
<dbReference type="CDD" id="cd00160">
    <property type="entry name" value="RhoGEF"/>
    <property type="match status" value="1"/>
</dbReference>
<accession>A0AAN9Y0U5</accession>
<feature type="compositionally biased region" description="Basic and acidic residues" evidence="8">
    <location>
        <begin position="1359"/>
        <end position="1369"/>
    </location>
</feature>
<evidence type="ECO:0000256" key="5">
    <source>
        <dbReference type="PROSITE-ProRule" id="PRU00191"/>
    </source>
</evidence>
<dbReference type="PROSITE" id="PS51232">
    <property type="entry name" value="GBD_FH3"/>
    <property type="match status" value="1"/>
</dbReference>
<dbReference type="SMART" id="SM00498">
    <property type="entry name" value="FH2"/>
    <property type="match status" value="1"/>
</dbReference>
<feature type="compositionally biased region" description="Basic and acidic residues" evidence="8">
    <location>
        <begin position="1248"/>
        <end position="1267"/>
    </location>
</feature>
<feature type="region of interest" description="Disordered" evidence="8">
    <location>
        <begin position="762"/>
        <end position="787"/>
    </location>
</feature>
<dbReference type="InterPro" id="IPR002219">
    <property type="entry name" value="PKC_DAG/PE"/>
</dbReference>
<dbReference type="InterPro" id="IPR001452">
    <property type="entry name" value="SH3_domain"/>
</dbReference>
<dbReference type="Gene3D" id="2.30.30.40">
    <property type="entry name" value="SH3 Domains"/>
    <property type="match status" value="1"/>
</dbReference>
<feature type="compositionally biased region" description="Low complexity" evidence="8">
    <location>
        <begin position="1558"/>
        <end position="1569"/>
    </location>
</feature>
<evidence type="ECO:0000256" key="3">
    <source>
        <dbReference type="ARBA" id="ARBA00022771"/>
    </source>
</evidence>
<dbReference type="CDD" id="cd21201">
    <property type="entry name" value="CH_VAV"/>
    <property type="match status" value="1"/>
</dbReference>
<feature type="compositionally biased region" description="Pro residues" evidence="8">
    <location>
        <begin position="274"/>
        <end position="288"/>
    </location>
</feature>
<dbReference type="CDD" id="cd20810">
    <property type="entry name" value="C1_VAV"/>
    <property type="match status" value="1"/>
</dbReference>
<dbReference type="PROSITE" id="PS50001">
    <property type="entry name" value="SH2"/>
    <property type="match status" value="1"/>
</dbReference>
<dbReference type="InterPro" id="IPR036860">
    <property type="entry name" value="SH2_dom_sf"/>
</dbReference>
<dbReference type="GO" id="GO:0048468">
    <property type="term" value="P:cell development"/>
    <property type="evidence" value="ECO:0007669"/>
    <property type="project" value="UniProtKB-ARBA"/>
</dbReference>
<feature type="region of interest" description="Disordered" evidence="8">
    <location>
        <begin position="820"/>
        <end position="889"/>
    </location>
</feature>
<dbReference type="PROSITE" id="PS00479">
    <property type="entry name" value="ZF_DAG_PE_1"/>
    <property type="match status" value="1"/>
</dbReference>
<evidence type="ECO:0000256" key="1">
    <source>
        <dbReference type="ARBA" id="ARBA00022443"/>
    </source>
</evidence>
<protein>
    <submittedName>
        <fullName evidence="16">Uncharacterized protein</fullName>
    </submittedName>
</protein>
<dbReference type="Pfam" id="PF00017">
    <property type="entry name" value="SH2"/>
    <property type="match status" value="1"/>
</dbReference>
<name>A0AAN9Y0U5_9HEMI</name>
<feature type="compositionally biased region" description="Low complexity" evidence="8">
    <location>
        <begin position="1440"/>
        <end position="1452"/>
    </location>
</feature>
<dbReference type="PANTHER" id="PTHR46345">
    <property type="entry name" value="INVERTED FORMIN-2"/>
    <property type="match status" value="1"/>
</dbReference>
<evidence type="ECO:0000256" key="6">
    <source>
        <dbReference type="PROSITE-ProRule" id="PRU00192"/>
    </source>
</evidence>
<dbReference type="Pfam" id="PF00018">
    <property type="entry name" value="SH3_1"/>
    <property type="match status" value="1"/>
</dbReference>
<dbReference type="PANTHER" id="PTHR46345:SF8">
    <property type="entry name" value="FORMIN 3, ISOFORM B"/>
    <property type="match status" value="1"/>
</dbReference>
<evidence type="ECO:0000256" key="7">
    <source>
        <dbReference type="SAM" id="Coils"/>
    </source>
</evidence>
<dbReference type="Gene3D" id="1.25.10.10">
    <property type="entry name" value="Leucine-rich Repeat Variant"/>
    <property type="match status" value="1"/>
</dbReference>
<dbReference type="SMART" id="SM00033">
    <property type="entry name" value="CH"/>
    <property type="match status" value="1"/>
</dbReference>
<dbReference type="PROSITE" id="PS50021">
    <property type="entry name" value="CH"/>
    <property type="match status" value="1"/>
</dbReference>
<evidence type="ECO:0000259" key="15">
    <source>
        <dbReference type="PROSITE" id="PS51444"/>
    </source>
</evidence>
<dbReference type="Proteomes" id="UP001367676">
    <property type="component" value="Unassembled WGS sequence"/>
</dbReference>
<dbReference type="Gene3D" id="2.30.29.30">
    <property type="entry name" value="Pleckstrin-homology domain (PH domain)/Phosphotyrosine-binding domain (PTB)"/>
    <property type="match status" value="1"/>
</dbReference>
<dbReference type="SMART" id="SM01139">
    <property type="entry name" value="Drf_FH3"/>
    <property type="match status" value="1"/>
</dbReference>
<keyword evidence="3" id="KW-0479">Metal-binding</keyword>
<dbReference type="SMART" id="SM00325">
    <property type="entry name" value="RhoGEF"/>
    <property type="match status" value="1"/>
</dbReference>
<dbReference type="SMART" id="SM00252">
    <property type="entry name" value="SH2"/>
    <property type="match status" value="1"/>
</dbReference>
<sequence>MDSRIGLDCIVENVDYTAKLAKALDCDSIIVKKQVFELLSALCVYNSDGYSRALQALEQYKEFKSGRYRLKLIVDELKNKDNPLDYKTTLLAFVNCLIISTPQLKDRVRIRNEFIGLKLLGVLDDLRKFVSGSKCSDYADLGIQLDVFQEQRENDEAQILDSPYGVDLNSHVDVFYAILRQVAETPQEIPFLSILQHLLRIDPKEAISDIIWDTAETLVHRATLLESRQDATRILRSPSVQSRLCCHNHRSVPDAVCGSRKQSLSIPNSSGTPHSPPATGVPPPPPPLVNLGQFESPPPPPPPPPPSHSIVSATEFYPDHIMGAPPVPPPLIAQPEQTRTAPEPTDLPNLRLPQQETPTPKTKMKTINWNKIPNNKVVGRHNIWSVVARSHQHSPMADLDWSEMEGLFCQQTPAAGVSSCQSSPKLGRADFNDCNERRRKEPAEIILLDGKRSLNVNIFLKQFRCSNEDIIQIIREGGHDDIGAEKLRGLLKMLPEIDELEMLKSFDGDKSKLANAEKFLLKLIEVPNYKLRIESMLLKEEFASNMSYLEPSINAMIVAGEDLMTNKALQEVLYMIICAGNFLNSGGYAGNAAGVKLSSLMKLTDIRANKPGMNLIHYVALQIEKKKKDLLKFMEDKSALDDATKTTVEQLQNEVQALDNRIQKIKKQVELPTTEAEIKNQMRDFLKMAEQDVNTLKQDLQELESVRRALADFFCEDPATFKIEECFKIFYGFCTKLKQAVAENERRRVQEEQAIARRKQREEQLAARKRTIQASSGSLSPSEGGMAGDSHIMNLLLNDMQPNMLQKNHVRSRKLGASGNTLYSEEESHSVTNSPVVSRRRLGSFSGDPHSGAVSNREDTCSPDVTPTGSLRRRRSRVPSEEEESTLMDFLRSAEQESAKERKSWGSLDRSWARRARGGKKRPDLLNADFSNDRERTASPSPVIESKPLLPTPEEETKPRAWRQKIEAWLQENEKEEKTNSGSSSLYRSSRRPYGSRRSLENDSENEGRDSLNNTPTDPVVKYRRDSLSKLQEQVPVYQRVYSDWKPTIEKTDVVGTMEVIADIEPQPQPKDKSAWRKSQLNVSNSEDTDTDGRKLRRVRSRGSVDASPPLEAIKEEEKKRATNSTYDSSKFYNTLSTQTEKPASATFSKPVPPSPCERFKNSMEQPPLPPFLPRKSYYKRSDIDTIDKIEIDSDNIETPPATRKFLNYSRPGVERSPSTRSRDEEEILGDGQFDRFSSARRTRRYRKSQDGDESVKSDANEAEKQISRPTTLKVKTYPTDTFLTTSKPATDEAAKVAPAATHEAAKVDNELPVERKKETVIKNKIPVLQSSYLRNSRLSATLPHSFKSKLLPSLNGEKSTEEKSDKLTNFKSRLPTKETTITHSNSFIPEIKVRALTPTKSKMEHDLHDEGFEETQSLISDSPSQTTSSGYNYDIDNMDSPSPSTLISSSDSKQILFSRTDSSGSGDASNYEAKIEALNKQNKLSAKSKPETKVSLLPKRTSSLKLQSKLSNVTNNNGTEESHNSKVTRSASMNRSPTHKNEFNNDNSSKNTRFVVKSSSASKIKAPSLGPPKTTEIKNSIQRSPSKSSLKSSRSSLNSCASISTVKTVKSNPKMDNYKNVIKTLASNLQKSASKSPAAAKIVKKPLAPSQIRHPANTIVPSRSNSSAGCVEQPNRKVSLNLSTSFKENSSDQMNKLMHSSSQNFMKPTASSSAKDTTEVKPKLINHLSSHLLSNNNPASMENETWRECTSWLTRCGALRPDHKLNWSDSTITDFAYTLRDGVLLCNLLNILDPGSFDMKDVNQKPQMAQFLCLRNIKTFLQACKDVYGLQDVDLFDPSMLFDLTDFYRVMNTLSKLSNCAKLNKKGIPINNNDRSNSIDEDIASIDNVLRWSPFDDGGERHVYEELCYVTFGKEIPVAIVPSIEKRDYVINELIETEKNYVDVLNTLQKSFMGPLSKMMRDDDYAVIFFGIKELTEIHSGFHMQLRKACMPCSTQRLSEVFLGWRQKFIVYGDYCANLTTAQSRIMEICTRNEVINQEINRCQQEASNGKFKLRDILSVPMQRILKYHLLLDKLLQETQPHHEDFRGLERAKEAMVDVAQYINEVKRDSDTLHIIDDIQQSIIDWNIAEHSDLRDYGHLLKDGEIKVKCANDPKNKVRDQYSFKELLHLDEFKIEESTRRVVGRDTSARWSHLFHLVRKFDSNYVYTFYFRTEDARKKWIKSLKDALDNIEPACARRSEHKFLFQTFEKPTICNYCSKFLKGRFFQGYKCTMCGIAVHKECIVNSSRCGRGSAPDIPPRPPFVLTVPRSPVSPTAITPTEGNSHSNLLPADWNHPWSERDFLTEHLWFVGEMERDQATNLLEQEIDGTFLVRIRPQGPKHTNESAFALSLKTDGKVKHMKVYERNLNGMTNFYLSESRFFPSLIDLVNCYEQTSLGENFVGLNVKLQWPFRRITAVAEFDFNPTEPNQLPLKKGCHVLVLSKEGDHKGWWKGQINDRIGFFPKVYVQEITDTLQMNKHM</sequence>
<dbReference type="InterPro" id="IPR042201">
    <property type="entry name" value="FH2_Formin_sf"/>
</dbReference>
<dbReference type="PROSITE" id="PS51444">
    <property type="entry name" value="FH2"/>
    <property type="match status" value="1"/>
</dbReference>
<dbReference type="EMBL" id="JBBCAQ010000034">
    <property type="protein sequence ID" value="KAK7580229.1"/>
    <property type="molecule type" value="Genomic_DNA"/>
</dbReference>
<dbReference type="GO" id="GO:0008270">
    <property type="term" value="F:zinc ion binding"/>
    <property type="evidence" value="ECO:0007669"/>
    <property type="project" value="UniProtKB-KW"/>
</dbReference>
<feature type="coiled-coil region" evidence="7">
    <location>
        <begin position="641"/>
        <end position="706"/>
    </location>
</feature>
<feature type="domain" description="DH" evidence="11">
    <location>
        <begin position="1927"/>
        <end position="2107"/>
    </location>
</feature>
<feature type="compositionally biased region" description="Basic and acidic residues" evidence="8">
    <location>
        <begin position="1180"/>
        <end position="1192"/>
    </location>
</feature>
<dbReference type="InterPro" id="IPR000980">
    <property type="entry name" value="SH2"/>
</dbReference>
<dbReference type="PROSITE" id="PS50010">
    <property type="entry name" value="DH_2"/>
    <property type="match status" value="1"/>
</dbReference>
<dbReference type="Pfam" id="PF06367">
    <property type="entry name" value="Drf_FH3"/>
    <property type="match status" value="1"/>
</dbReference>
<feature type="domain" description="GBD/FH3" evidence="14">
    <location>
        <begin position="1"/>
        <end position="230"/>
    </location>
</feature>
<dbReference type="SUPFAM" id="SSF101447">
    <property type="entry name" value="Formin homology 2 domain (FH2 domain)"/>
    <property type="match status" value="1"/>
</dbReference>
<dbReference type="InterPro" id="IPR010472">
    <property type="entry name" value="FH3_dom"/>
</dbReference>
<feature type="compositionally biased region" description="Polar residues" evidence="8">
    <location>
        <begin position="1501"/>
        <end position="1537"/>
    </location>
</feature>
<dbReference type="GO" id="GO:0009653">
    <property type="term" value="P:anatomical structure morphogenesis"/>
    <property type="evidence" value="ECO:0007669"/>
    <property type="project" value="UniProtKB-ARBA"/>
</dbReference>
<dbReference type="SUPFAM" id="SSF47576">
    <property type="entry name" value="Calponin-homology domain, CH-domain"/>
    <property type="match status" value="1"/>
</dbReference>
<dbReference type="Pfam" id="PF00307">
    <property type="entry name" value="CH"/>
    <property type="match status" value="1"/>
</dbReference>
<evidence type="ECO:0000313" key="16">
    <source>
        <dbReference type="EMBL" id="KAK7580229.1"/>
    </source>
</evidence>
<feature type="compositionally biased region" description="Polar residues" evidence="8">
    <location>
        <begin position="1077"/>
        <end position="1086"/>
    </location>
</feature>
<dbReference type="GO" id="GO:0003779">
    <property type="term" value="F:actin binding"/>
    <property type="evidence" value="ECO:0007669"/>
    <property type="project" value="InterPro"/>
</dbReference>
<dbReference type="Gene3D" id="1.20.58.2220">
    <property type="entry name" value="Formin, FH2 domain"/>
    <property type="match status" value="1"/>
</dbReference>
<feature type="region of interest" description="Disordered" evidence="8">
    <location>
        <begin position="256"/>
        <end position="362"/>
    </location>
</feature>
<gene>
    <name evidence="16" type="ORF">V9T40_000858</name>
</gene>
<feature type="domain" description="SH2" evidence="9">
    <location>
        <begin position="2349"/>
        <end position="2452"/>
    </location>
</feature>
<dbReference type="Pfam" id="PF00621">
    <property type="entry name" value="RhoGEF"/>
    <property type="match status" value="1"/>
</dbReference>
<evidence type="ECO:0000259" key="13">
    <source>
        <dbReference type="PROSITE" id="PS50081"/>
    </source>
</evidence>
<feature type="compositionally biased region" description="Polar residues" evidence="8">
    <location>
        <begin position="1123"/>
        <end position="1148"/>
    </location>
</feature>
<keyword evidence="3" id="KW-0862">Zinc</keyword>
<dbReference type="PROSITE" id="PS50081">
    <property type="entry name" value="ZF_DAG_PE_2"/>
    <property type="match status" value="1"/>
</dbReference>
<evidence type="ECO:0000259" key="14">
    <source>
        <dbReference type="PROSITE" id="PS51232"/>
    </source>
</evidence>
<dbReference type="Gene3D" id="1.10.238.150">
    <property type="entry name" value="Formin, FH3 diaphanous domain"/>
    <property type="match status" value="1"/>
</dbReference>
<evidence type="ECO:0000313" key="17">
    <source>
        <dbReference type="Proteomes" id="UP001367676"/>
    </source>
</evidence>
<feature type="compositionally biased region" description="Low complexity" evidence="8">
    <location>
        <begin position="1581"/>
        <end position="1598"/>
    </location>
</feature>
<feature type="region of interest" description="Disordered" evidence="8">
    <location>
        <begin position="916"/>
        <end position="1029"/>
    </location>
</feature>
<organism evidence="16 17">
    <name type="scientific">Parthenolecanium corni</name>
    <dbReference type="NCBI Taxonomy" id="536013"/>
    <lineage>
        <taxon>Eukaryota</taxon>
        <taxon>Metazoa</taxon>
        <taxon>Ecdysozoa</taxon>
        <taxon>Arthropoda</taxon>
        <taxon>Hexapoda</taxon>
        <taxon>Insecta</taxon>
        <taxon>Pterygota</taxon>
        <taxon>Neoptera</taxon>
        <taxon>Paraneoptera</taxon>
        <taxon>Hemiptera</taxon>
        <taxon>Sternorrhyncha</taxon>
        <taxon>Coccoidea</taxon>
        <taxon>Coccidae</taxon>
        <taxon>Parthenolecanium</taxon>
    </lineage>
</organism>
<feature type="domain" description="SH3" evidence="10">
    <location>
        <begin position="2452"/>
        <end position="2513"/>
    </location>
</feature>
<dbReference type="Gene3D" id="1.10.418.10">
    <property type="entry name" value="Calponin-like domain"/>
    <property type="match status" value="1"/>
</dbReference>
<dbReference type="Gene3D" id="3.30.505.10">
    <property type="entry name" value="SH2 domain"/>
    <property type="match status" value="1"/>
</dbReference>
<feature type="compositionally biased region" description="Basic and acidic residues" evidence="8">
    <location>
        <begin position="998"/>
        <end position="1010"/>
    </location>
</feature>
<reference evidence="16 17" key="1">
    <citation type="submission" date="2024-03" db="EMBL/GenBank/DDBJ databases">
        <title>Adaptation during the transition from Ophiocordyceps entomopathogen to insect associate is accompanied by gene loss and intensified selection.</title>
        <authorList>
            <person name="Ward C.M."/>
            <person name="Onetto C.A."/>
            <person name="Borneman A.R."/>
        </authorList>
    </citation>
    <scope>NUCLEOTIDE SEQUENCE [LARGE SCALE GENOMIC DNA]</scope>
    <source>
        <strain evidence="16">AWRI1</strain>
        <tissue evidence="16">Single Adult Female</tissue>
    </source>
</reference>
<feature type="domain" description="FH2" evidence="15">
    <location>
        <begin position="354"/>
        <end position="763"/>
    </location>
</feature>
<feature type="domain" description="Calponin-homology (CH)" evidence="12">
    <location>
        <begin position="1744"/>
        <end position="1863"/>
    </location>
</feature>
<feature type="compositionally biased region" description="Polar residues" evidence="8">
    <location>
        <begin position="1415"/>
        <end position="1432"/>
    </location>
</feature>
<evidence type="ECO:0000259" key="10">
    <source>
        <dbReference type="PROSITE" id="PS50002"/>
    </source>
</evidence>
<feature type="region of interest" description="Disordered" evidence="8">
    <location>
        <begin position="1483"/>
        <end position="1598"/>
    </location>
</feature>
<feature type="compositionally biased region" description="Pro residues" evidence="8">
    <location>
        <begin position="296"/>
        <end position="307"/>
    </location>
</feature>
<keyword evidence="1 6" id="KW-0728">SH3 domain</keyword>
<dbReference type="InterPro" id="IPR011993">
    <property type="entry name" value="PH-like_dom_sf"/>
</dbReference>
<dbReference type="InterPro" id="IPR001715">
    <property type="entry name" value="CH_dom"/>
</dbReference>
<dbReference type="SUPFAM" id="SSF55550">
    <property type="entry name" value="SH2 domain"/>
    <property type="match status" value="1"/>
</dbReference>
<proteinExistence type="predicted"/>
<feature type="domain" description="Phorbol-ester/DAG-type" evidence="13">
    <location>
        <begin position="2241"/>
        <end position="2290"/>
    </location>
</feature>
<dbReference type="SMART" id="SM00326">
    <property type="entry name" value="SH3"/>
    <property type="match status" value="1"/>
</dbReference>
<evidence type="ECO:0000256" key="2">
    <source>
        <dbReference type="ARBA" id="ARBA00022658"/>
    </source>
</evidence>
<dbReference type="InterPro" id="IPR011989">
    <property type="entry name" value="ARM-like"/>
</dbReference>
<evidence type="ECO:0000259" key="12">
    <source>
        <dbReference type="PROSITE" id="PS50021"/>
    </source>
</evidence>
<feature type="region of interest" description="Disordered" evidence="8">
    <location>
        <begin position="1060"/>
        <end position="1268"/>
    </location>
</feature>
<dbReference type="SUPFAM" id="SSF50729">
    <property type="entry name" value="PH domain-like"/>
    <property type="match status" value="1"/>
</dbReference>
<dbReference type="InterPro" id="IPR016024">
    <property type="entry name" value="ARM-type_fold"/>
</dbReference>
<feature type="compositionally biased region" description="Polar residues" evidence="8">
    <location>
        <begin position="352"/>
        <end position="362"/>
    </location>
</feature>
<feature type="region of interest" description="Disordered" evidence="8">
    <location>
        <begin position="1350"/>
        <end position="1372"/>
    </location>
</feature>